<feature type="coiled-coil region" evidence="2">
    <location>
        <begin position="80"/>
        <end position="107"/>
    </location>
</feature>
<organism evidence="4 5">
    <name type="scientific">Diacronema lutheri</name>
    <name type="common">Unicellular marine alga</name>
    <name type="synonym">Monochrysis lutheri</name>
    <dbReference type="NCBI Taxonomy" id="2081491"/>
    <lineage>
        <taxon>Eukaryota</taxon>
        <taxon>Haptista</taxon>
        <taxon>Haptophyta</taxon>
        <taxon>Pavlovophyceae</taxon>
        <taxon>Pavlovales</taxon>
        <taxon>Pavlovaceae</taxon>
        <taxon>Diacronema</taxon>
    </lineage>
</organism>
<dbReference type="GO" id="GO:0032991">
    <property type="term" value="C:protein-containing complex"/>
    <property type="evidence" value="ECO:0007669"/>
    <property type="project" value="UniProtKB-ARBA"/>
</dbReference>
<feature type="compositionally biased region" description="Low complexity" evidence="3">
    <location>
        <begin position="294"/>
        <end position="309"/>
    </location>
</feature>
<dbReference type="Pfam" id="PF10186">
    <property type="entry name" value="ATG14"/>
    <property type="match status" value="1"/>
</dbReference>
<keyword evidence="5" id="KW-1185">Reference proteome</keyword>
<feature type="compositionally biased region" description="Basic and acidic residues" evidence="3">
    <location>
        <begin position="184"/>
        <end position="200"/>
    </location>
</feature>
<dbReference type="EMBL" id="JAGTXO010000010">
    <property type="protein sequence ID" value="KAG8465635.1"/>
    <property type="molecule type" value="Genomic_DNA"/>
</dbReference>
<dbReference type="PANTHER" id="PTHR15157">
    <property type="entry name" value="UV RADIATION RESISTANCE-ASSOCIATED GENE PROTEIN"/>
    <property type="match status" value="1"/>
</dbReference>
<feature type="region of interest" description="Disordered" evidence="3">
    <location>
        <begin position="180"/>
        <end position="205"/>
    </location>
</feature>
<dbReference type="GO" id="GO:0005768">
    <property type="term" value="C:endosome"/>
    <property type="evidence" value="ECO:0007669"/>
    <property type="project" value="TreeGrafter"/>
</dbReference>
<dbReference type="InterPro" id="IPR018791">
    <property type="entry name" value="UV_resistance/autophagy_Atg14"/>
</dbReference>
<keyword evidence="1 2" id="KW-0175">Coiled coil</keyword>
<sequence length="594" mass="60734">MRQLTPPSVEAGDMSATAGARPTCHACGSAATHCPRCVCRLIGARRLALREAQGERTASLAAVQAQLDDDRPALGLRADTAEREERARALRAQVERVRAELAHERERLTRGREHFAVRKAELERARATLPDARLAGQGGASVPLPPALLEASRNLAAMRRRLIRKLLRTYRVTLLEDAPGAAPAERDTADTRREHDERAADSAAVGDLGSPRWSLLGLPVPPFTAGALESVLDSVQAGTALGHIAHVLHLAAGYACVRLPFDVDFCGSRSSIGLPPPLSDASAASPDGDVVRRPAAATTAAPGVPSPGGRQPPGPGGAHGSSAGAQRTGARSWPLYLQTPVPGGGGGSSDGSVLLGIPMLGAGSGWGAASGPHTPAGGAAPQLADARARLARAIAMLVVNVHFLAASCGLGARAGADAPPTRARALSPPRAAPAGRAIGAFDTLSTLVAISSASTLAWELRSTRCMGADGADAGADELLAHAWGSSLVASVMLDASGSGEWRAPDSGTGAAGPTAGAGAPGGAARRMQAWGGRAAVAGGWPARDEAIDWALIERPRIPTPAQEEDIVQWTRAMITDTVLTGVPLAKLSPTRAPS</sequence>
<evidence type="ECO:0000256" key="1">
    <source>
        <dbReference type="ARBA" id="ARBA00023054"/>
    </source>
</evidence>
<accession>A0A8J6CDA5</accession>
<feature type="region of interest" description="Disordered" evidence="3">
    <location>
        <begin position="294"/>
        <end position="326"/>
    </location>
</feature>
<gene>
    <name evidence="4" type="ORF">KFE25_002942</name>
</gene>
<proteinExistence type="predicted"/>
<evidence type="ECO:0000256" key="2">
    <source>
        <dbReference type="SAM" id="Coils"/>
    </source>
</evidence>
<feature type="compositionally biased region" description="Low complexity" evidence="3">
    <location>
        <begin position="507"/>
        <end position="517"/>
    </location>
</feature>
<dbReference type="GO" id="GO:0000149">
    <property type="term" value="F:SNARE binding"/>
    <property type="evidence" value="ECO:0007669"/>
    <property type="project" value="TreeGrafter"/>
</dbReference>
<dbReference type="GO" id="GO:0035493">
    <property type="term" value="P:SNARE complex assembly"/>
    <property type="evidence" value="ECO:0007669"/>
    <property type="project" value="TreeGrafter"/>
</dbReference>
<reference evidence="4" key="1">
    <citation type="submission" date="2021-05" db="EMBL/GenBank/DDBJ databases">
        <title>The genome of the haptophyte Pavlova lutheri (Diacronema luteri, Pavlovales) - a model for lipid biosynthesis in eukaryotic algae.</title>
        <authorList>
            <person name="Hulatt C.J."/>
            <person name="Posewitz M.C."/>
        </authorList>
    </citation>
    <scope>NUCLEOTIDE SEQUENCE</scope>
    <source>
        <strain evidence="4">NIVA-4/92</strain>
    </source>
</reference>
<dbReference type="AlphaFoldDB" id="A0A8J6CDA5"/>
<dbReference type="Proteomes" id="UP000751190">
    <property type="component" value="Unassembled WGS sequence"/>
</dbReference>
<name>A0A8J6CDA5_DIALT</name>
<dbReference type="PANTHER" id="PTHR15157:SF5">
    <property type="entry name" value="UV RADIATION RESISTANCE-ASSOCIATED GENE PROTEIN"/>
    <property type="match status" value="1"/>
</dbReference>
<dbReference type="OrthoDB" id="10678833at2759"/>
<dbReference type="GO" id="GO:0000323">
    <property type="term" value="C:lytic vacuole"/>
    <property type="evidence" value="ECO:0007669"/>
    <property type="project" value="TreeGrafter"/>
</dbReference>
<evidence type="ECO:0000313" key="4">
    <source>
        <dbReference type="EMBL" id="KAG8465635.1"/>
    </source>
</evidence>
<comment type="caution">
    <text evidence="4">The sequence shown here is derived from an EMBL/GenBank/DDBJ whole genome shotgun (WGS) entry which is preliminary data.</text>
</comment>
<feature type="region of interest" description="Disordered" evidence="3">
    <location>
        <begin position="499"/>
        <end position="523"/>
    </location>
</feature>
<evidence type="ECO:0000313" key="5">
    <source>
        <dbReference type="Proteomes" id="UP000751190"/>
    </source>
</evidence>
<protein>
    <submittedName>
        <fullName evidence="4">Uncharacterized protein</fullName>
    </submittedName>
</protein>
<evidence type="ECO:0000256" key="3">
    <source>
        <dbReference type="SAM" id="MobiDB-lite"/>
    </source>
</evidence>